<dbReference type="SUPFAM" id="SSF49785">
    <property type="entry name" value="Galactose-binding domain-like"/>
    <property type="match status" value="1"/>
</dbReference>
<dbReference type="Pfam" id="PF08547">
    <property type="entry name" value="CIA30"/>
    <property type="match status" value="1"/>
</dbReference>
<dbReference type="InterPro" id="IPR008979">
    <property type="entry name" value="Galactose-bd-like_sf"/>
</dbReference>
<dbReference type="EMBL" id="CP097966">
    <property type="protein sequence ID" value="URQ63632.1"/>
    <property type="molecule type" value="Genomic_DNA"/>
</dbReference>
<evidence type="ECO:0000313" key="2">
    <source>
        <dbReference type="EMBL" id="URQ63632.1"/>
    </source>
</evidence>
<dbReference type="InterPro" id="IPR013857">
    <property type="entry name" value="NADH-UbQ_OxRdtase-assoc_prot30"/>
</dbReference>
<evidence type="ECO:0000259" key="1">
    <source>
        <dbReference type="Pfam" id="PF08547"/>
    </source>
</evidence>
<dbReference type="Gene3D" id="2.60.120.430">
    <property type="entry name" value="Galactose-binding lectin"/>
    <property type="match status" value="1"/>
</dbReference>
<reference evidence="2" key="1">
    <citation type="submission" date="2022-05" db="EMBL/GenBank/DDBJ databases">
        <title>Single-amplified genomics reveal most streamlined microbe among free-living bacteria.</title>
        <authorList>
            <person name="Roda-Garcia J."/>
            <person name="Haro-Moreno J.M."/>
            <person name="Rodriguez-Valera F."/>
            <person name="Almagro-Moreno S."/>
            <person name="Lopez-Perez M."/>
        </authorList>
    </citation>
    <scope>NUCLEOTIDE SEQUENCE</scope>
    <source>
        <strain evidence="2">TMED112-D2-2</strain>
    </source>
</reference>
<sequence>MKKIYIVFLLSMFINSDEENSAQCNLYTDNVMGGKSTLKIYTDGVMGGKSTLEENSTSSSDEYIHLIGKVTTENNGGFVRMGCQSQKKLSKSAKGLKFMAKGNNEAYEIHITLSGMKLPPWSFFRKEFKVNEEWQEFFIEFNDFEKYGYSLKSFKPQNFREIAFAGYGRDFKVDLFLKDIELITE</sequence>
<evidence type="ECO:0000313" key="3">
    <source>
        <dbReference type="Proteomes" id="UP001056381"/>
    </source>
</evidence>
<proteinExistence type="predicted"/>
<dbReference type="AlphaFoldDB" id="A0A9Q8X2V6"/>
<name>A0A9Q8X2V6_9GAMM</name>
<keyword evidence="3" id="KW-1185">Reference proteome</keyword>
<feature type="domain" description="NADH:ubiquinone oxidoreductase intermediate-associated protein 30" evidence="1">
    <location>
        <begin position="39"/>
        <end position="147"/>
    </location>
</feature>
<dbReference type="Proteomes" id="UP001056381">
    <property type="component" value="Chromosome"/>
</dbReference>
<accession>A0A9Q8X2V6</accession>
<organism evidence="2 3">
    <name type="scientific">SAR86 cluster bacterium</name>
    <dbReference type="NCBI Taxonomy" id="2030880"/>
    <lineage>
        <taxon>Bacteria</taxon>
        <taxon>Pseudomonadati</taxon>
        <taxon>Pseudomonadota</taxon>
        <taxon>Gammaproteobacteria</taxon>
        <taxon>SAR86 cluster</taxon>
    </lineage>
</organism>
<gene>
    <name evidence="2" type="ORF">M9B40_02395</name>
</gene>
<protein>
    <submittedName>
        <fullName evidence="2">CIA30 family protein</fullName>
    </submittedName>
</protein>